<dbReference type="EMBL" id="JAQMUC010000065">
    <property type="protein sequence ID" value="MDB9536573.1"/>
    <property type="molecule type" value="Genomic_DNA"/>
</dbReference>
<gene>
    <name evidence="1" type="ORF">PN451_12175</name>
</gene>
<keyword evidence="2" id="KW-1185">Reference proteome</keyword>
<organism evidence="1 2">
    <name type="scientific">Dolichospermum planctonicum CS-1226</name>
    <dbReference type="NCBI Taxonomy" id="3021751"/>
    <lineage>
        <taxon>Bacteria</taxon>
        <taxon>Bacillati</taxon>
        <taxon>Cyanobacteriota</taxon>
        <taxon>Cyanophyceae</taxon>
        <taxon>Nostocales</taxon>
        <taxon>Aphanizomenonaceae</taxon>
        <taxon>Dolichospermum</taxon>
        <taxon>Dolichospermum planctonicum</taxon>
    </lineage>
</organism>
<reference evidence="1 2" key="1">
    <citation type="submission" date="2023-01" db="EMBL/GenBank/DDBJ databases">
        <title>Genomes from the Australian National Cyanobacteria Reference Collection.</title>
        <authorList>
            <person name="Willis A."/>
            <person name="Lee E.M.F."/>
        </authorList>
    </citation>
    <scope>NUCLEOTIDE SEQUENCE [LARGE SCALE GENOMIC DNA]</scope>
    <source>
        <strain evidence="1 2">CS-1226</strain>
    </source>
</reference>
<proteinExistence type="predicted"/>
<sequence length="40" mass="4258">MNLLALRRQSLGCGVRGAGCGVGETALDNRYKLELKPALI</sequence>
<comment type="caution">
    <text evidence="1">The sequence shown here is derived from an EMBL/GenBank/DDBJ whole genome shotgun (WGS) entry which is preliminary data.</text>
</comment>
<name>A0ABT5AH10_9CYAN</name>
<evidence type="ECO:0000313" key="1">
    <source>
        <dbReference type="EMBL" id="MDB9536573.1"/>
    </source>
</evidence>
<dbReference type="Proteomes" id="UP001211249">
    <property type="component" value="Unassembled WGS sequence"/>
</dbReference>
<accession>A0ABT5AH10</accession>
<evidence type="ECO:0000313" key="2">
    <source>
        <dbReference type="Proteomes" id="UP001211249"/>
    </source>
</evidence>
<dbReference type="RefSeq" id="WP_271796353.1">
    <property type="nucleotide sequence ID" value="NZ_JAQMUC010000065.1"/>
</dbReference>
<protein>
    <submittedName>
        <fullName evidence="1">Uncharacterized protein</fullName>
    </submittedName>
</protein>